<evidence type="ECO:0008006" key="2">
    <source>
        <dbReference type="Google" id="ProtNLM"/>
    </source>
</evidence>
<feature type="non-terminal residue" evidence="1">
    <location>
        <position position="1"/>
    </location>
</feature>
<sequence length="407" mass="44086">VTYRRTLFIAATITTAILIGAVTDAHKPITSKYTYHQDVYPIFLNQCGGCHAPDAVAPMSLLTYEDAYPWAQSIKEEVVNLTMPPWQPEYGFGVFKHKGSMSARQLDIVVEWANGGTPEGVPTNHAPVEPINSWSLGEPSFVLEMPTPFTLPAEVSETTRDFVMPTAFNGEVMIRAVDFRPGTAAIVRSAILYVDLSGEAVALDAADPVPGFDAENPDSLAGAQILTAWLPGQEAIDLDQAAYVVPVGAELVLRLNYKKTWTYEGLEVDDRSVLALYAADPGAARVESIVLQPPTESDSNDGPVISFSSHLSRDLDLLAILPNLEADALGVQIEAVGIDGKRTPVIRLASPRPEWRTRYWLDEPLRLARGTTLEVQAILRSGSGEGNASVSFTLDLLPTQTPTAESN</sequence>
<dbReference type="InterPro" id="IPR008977">
    <property type="entry name" value="PHM/PNGase_F_dom_sf"/>
</dbReference>
<accession>A0A381Y504</accession>
<gene>
    <name evidence="1" type="ORF">METZ01_LOCUS124407</name>
</gene>
<dbReference type="EMBL" id="UINC01017302">
    <property type="protein sequence ID" value="SVA71553.1"/>
    <property type="molecule type" value="Genomic_DNA"/>
</dbReference>
<evidence type="ECO:0000313" key="1">
    <source>
        <dbReference type="EMBL" id="SVA71553.1"/>
    </source>
</evidence>
<dbReference type="SUPFAM" id="SSF49742">
    <property type="entry name" value="PHM/PNGase F"/>
    <property type="match status" value="1"/>
</dbReference>
<dbReference type="AlphaFoldDB" id="A0A381Y504"/>
<name>A0A381Y504_9ZZZZ</name>
<reference evidence="1" key="1">
    <citation type="submission" date="2018-05" db="EMBL/GenBank/DDBJ databases">
        <authorList>
            <person name="Lanie J.A."/>
            <person name="Ng W.-L."/>
            <person name="Kazmierczak K.M."/>
            <person name="Andrzejewski T.M."/>
            <person name="Davidsen T.M."/>
            <person name="Wayne K.J."/>
            <person name="Tettelin H."/>
            <person name="Glass J.I."/>
            <person name="Rusch D."/>
            <person name="Podicherti R."/>
            <person name="Tsui H.-C.T."/>
            <person name="Winkler M.E."/>
        </authorList>
    </citation>
    <scope>NUCLEOTIDE SEQUENCE</scope>
</reference>
<dbReference type="GO" id="GO:0003824">
    <property type="term" value="F:catalytic activity"/>
    <property type="evidence" value="ECO:0007669"/>
    <property type="project" value="InterPro"/>
</dbReference>
<protein>
    <recommendedName>
        <fullName evidence="2">Cytochrome c domain-containing protein</fullName>
    </recommendedName>
</protein>
<organism evidence="1">
    <name type="scientific">marine metagenome</name>
    <dbReference type="NCBI Taxonomy" id="408172"/>
    <lineage>
        <taxon>unclassified sequences</taxon>
        <taxon>metagenomes</taxon>
        <taxon>ecological metagenomes</taxon>
    </lineage>
</organism>
<proteinExistence type="predicted"/>